<comment type="caution">
    <text evidence="1">The sequence shown here is derived from an EMBL/GenBank/DDBJ whole genome shotgun (WGS) entry which is preliminary data.</text>
</comment>
<dbReference type="Proteomes" id="UP001056778">
    <property type="component" value="Chromosome 2"/>
</dbReference>
<gene>
    <name evidence="1" type="ORF">MML48_2g00000676</name>
</gene>
<dbReference type="EMBL" id="CM043016">
    <property type="protein sequence ID" value="KAI4469116.1"/>
    <property type="molecule type" value="Genomic_DNA"/>
</dbReference>
<name>A0ACB9TQI1_HOLOL</name>
<keyword evidence="2" id="KW-1185">Reference proteome</keyword>
<reference evidence="1" key="1">
    <citation type="submission" date="2022-04" db="EMBL/GenBank/DDBJ databases">
        <title>Chromosome-scale genome assembly of Holotrichia oblita Faldermann.</title>
        <authorList>
            <person name="Rongchong L."/>
        </authorList>
    </citation>
    <scope>NUCLEOTIDE SEQUENCE</scope>
    <source>
        <strain evidence="1">81SQS9</strain>
    </source>
</reference>
<evidence type="ECO:0000313" key="1">
    <source>
        <dbReference type="EMBL" id="KAI4469116.1"/>
    </source>
</evidence>
<organism evidence="1 2">
    <name type="scientific">Holotrichia oblita</name>
    <name type="common">Chafer beetle</name>
    <dbReference type="NCBI Taxonomy" id="644536"/>
    <lineage>
        <taxon>Eukaryota</taxon>
        <taxon>Metazoa</taxon>
        <taxon>Ecdysozoa</taxon>
        <taxon>Arthropoda</taxon>
        <taxon>Hexapoda</taxon>
        <taxon>Insecta</taxon>
        <taxon>Pterygota</taxon>
        <taxon>Neoptera</taxon>
        <taxon>Endopterygota</taxon>
        <taxon>Coleoptera</taxon>
        <taxon>Polyphaga</taxon>
        <taxon>Scarabaeiformia</taxon>
        <taxon>Scarabaeidae</taxon>
        <taxon>Melolonthinae</taxon>
        <taxon>Holotrichia</taxon>
    </lineage>
</organism>
<proteinExistence type="predicted"/>
<sequence>MSCPGWYCGRILLDNELSDCGSCPRGYRRNDTSFICEPCQDLPTFYDWLYLGFMVLLILVLHWFFIDMVAMRRSYSFNKDIIILHCSAFIEVVASSLLALIAMPPIGKFSINTCQVRSLSDWYTLLHNPTPNYEEQIHCTQEAVYTIVFVFHTLALFSMLFFRPWICKKYLPGQSKMSIYAAMYFIPILSITHALIGGLLYYSFPYLIVILSVISSAAHFSKKMDQSISSLVITTVVDPRNMVILLGHWALHAYGIISITQLVNPTVHSLLILLVPLPALFYIFTAKFTDPTKFHV</sequence>
<protein>
    <submittedName>
        <fullName evidence="1">Jnk1/mapk8-associated membrane protein</fullName>
    </submittedName>
</protein>
<evidence type="ECO:0000313" key="2">
    <source>
        <dbReference type="Proteomes" id="UP001056778"/>
    </source>
</evidence>
<accession>A0ACB9TQI1</accession>